<organism evidence="2 3">
    <name type="scientific">Catenulispora yoronensis</name>
    <dbReference type="NCBI Taxonomy" id="450799"/>
    <lineage>
        <taxon>Bacteria</taxon>
        <taxon>Bacillati</taxon>
        <taxon>Actinomycetota</taxon>
        <taxon>Actinomycetes</taxon>
        <taxon>Catenulisporales</taxon>
        <taxon>Catenulisporaceae</taxon>
        <taxon>Catenulispora</taxon>
    </lineage>
</organism>
<comment type="caution">
    <text evidence="2">The sequence shown here is derived from an EMBL/GenBank/DDBJ whole genome shotgun (WGS) entry which is preliminary data.</text>
</comment>
<proteinExistence type="predicted"/>
<accession>A0ABN2VGW9</accession>
<dbReference type="Proteomes" id="UP001500751">
    <property type="component" value="Unassembled WGS sequence"/>
</dbReference>
<reference evidence="2 3" key="1">
    <citation type="journal article" date="2019" name="Int. J. Syst. Evol. Microbiol.">
        <title>The Global Catalogue of Microorganisms (GCM) 10K type strain sequencing project: providing services to taxonomists for standard genome sequencing and annotation.</title>
        <authorList>
            <consortium name="The Broad Institute Genomics Platform"/>
            <consortium name="The Broad Institute Genome Sequencing Center for Infectious Disease"/>
            <person name="Wu L."/>
            <person name="Ma J."/>
        </authorList>
    </citation>
    <scope>NUCLEOTIDE SEQUENCE [LARGE SCALE GENOMIC DNA]</scope>
    <source>
        <strain evidence="2 3">JCM 16014</strain>
    </source>
</reference>
<sequence length="54" mass="5861">MSDPQQEQADAARQEHAAGAGDPEYDQMVADVQADLIGDQIADGERYPDGQWVT</sequence>
<evidence type="ECO:0000313" key="3">
    <source>
        <dbReference type="Proteomes" id="UP001500751"/>
    </source>
</evidence>
<keyword evidence="3" id="KW-1185">Reference proteome</keyword>
<feature type="region of interest" description="Disordered" evidence="1">
    <location>
        <begin position="1"/>
        <end position="27"/>
    </location>
</feature>
<gene>
    <name evidence="2" type="ORF">GCM10009839_86360</name>
</gene>
<dbReference type="RefSeq" id="WP_344671560.1">
    <property type="nucleotide sequence ID" value="NZ_BAAAQN010000086.1"/>
</dbReference>
<name>A0ABN2VGW9_9ACTN</name>
<evidence type="ECO:0000256" key="1">
    <source>
        <dbReference type="SAM" id="MobiDB-lite"/>
    </source>
</evidence>
<protein>
    <submittedName>
        <fullName evidence="2">Uncharacterized protein</fullName>
    </submittedName>
</protein>
<dbReference type="EMBL" id="BAAAQN010000086">
    <property type="protein sequence ID" value="GAA2062009.1"/>
    <property type="molecule type" value="Genomic_DNA"/>
</dbReference>
<evidence type="ECO:0000313" key="2">
    <source>
        <dbReference type="EMBL" id="GAA2062009.1"/>
    </source>
</evidence>